<dbReference type="PRINTS" id="PR00606">
    <property type="entry name" value="CYTCHROMECID"/>
</dbReference>
<keyword evidence="5 6" id="KW-0408">Iron</keyword>
<dbReference type="EMBL" id="FCOB02000031">
    <property type="protein sequence ID" value="SAK93904.1"/>
    <property type="molecule type" value="Genomic_DNA"/>
</dbReference>
<keyword evidence="1" id="KW-0813">Transport</keyword>
<comment type="caution">
    <text evidence="8">The sequence shown here is derived from an EMBL/GenBank/DDBJ whole genome shotgun (WGS) entry which is preliminary data.</text>
</comment>
<dbReference type="Proteomes" id="UP000054978">
    <property type="component" value="Unassembled WGS sequence"/>
</dbReference>
<feature type="binding site" description="covalent" evidence="6">
    <location>
        <position position="80"/>
    </location>
    <ligand>
        <name>heme c</name>
        <dbReference type="ChEBI" id="CHEBI:61717"/>
    </ligand>
</feature>
<evidence type="ECO:0000256" key="2">
    <source>
        <dbReference type="ARBA" id="ARBA00022617"/>
    </source>
</evidence>
<dbReference type="InterPro" id="IPR009056">
    <property type="entry name" value="Cyt_c-like_dom"/>
</dbReference>
<evidence type="ECO:0000313" key="8">
    <source>
        <dbReference type="EMBL" id="SAK93904.1"/>
    </source>
</evidence>
<evidence type="ECO:0000313" key="9">
    <source>
        <dbReference type="Proteomes" id="UP000054978"/>
    </source>
</evidence>
<dbReference type="AlphaFoldDB" id="A0A158DH46"/>
<gene>
    <name evidence="8" type="ORF">AWB83_05454</name>
</gene>
<organism evidence="8 9">
    <name type="scientific">Caballeronia ptereochthonis</name>
    <dbReference type="NCBI Taxonomy" id="1777144"/>
    <lineage>
        <taxon>Bacteria</taxon>
        <taxon>Pseudomonadati</taxon>
        <taxon>Pseudomonadota</taxon>
        <taxon>Betaproteobacteria</taxon>
        <taxon>Burkholderiales</taxon>
        <taxon>Burkholderiaceae</taxon>
        <taxon>Caballeronia</taxon>
    </lineage>
</organism>
<keyword evidence="3 6" id="KW-0479">Metal-binding</keyword>
<dbReference type="SUPFAM" id="SSF46626">
    <property type="entry name" value="Cytochrome c"/>
    <property type="match status" value="1"/>
</dbReference>
<feature type="binding site" description="covalent" evidence="6">
    <location>
        <position position="125"/>
    </location>
    <ligand>
        <name>heme c</name>
        <dbReference type="ChEBI" id="CHEBI:61717"/>
    </ligand>
</feature>
<keyword evidence="9" id="KW-1185">Reference proteome</keyword>
<proteinExistence type="predicted"/>
<dbReference type="InterPro" id="IPR002324">
    <property type="entry name" value="Cyt_c_ID"/>
</dbReference>
<evidence type="ECO:0000256" key="6">
    <source>
        <dbReference type="PIRSR" id="PIRSR602324-1"/>
    </source>
</evidence>
<protein>
    <submittedName>
        <fullName evidence="8">Cytochrome c family protein</fullName>
    </submittedName>
</protein>
<comment type="PTM">
    <text evidence="6">Binds 1 heme c group covalently per subunit.</text>
</comment>
<dbReference type="InterPro" id="IPR036909">
    <property type="entry name" value="Cyt_c-like_dom_sf"/>
</dbReference>
<dbReference type="GO" id="GO:0005506">
    <property type="term" value="F:iron ion binding"/>
    <property type="evidence" value="ECO:0007669"/>
    <property type="project" value="InterPro"/>
</dbReference>
<dbReference type="GO" id="GO:0020037">
    <property type="term" value="F:heme binding"/>
    <property type="evidence" value="ECO:0007669"/>
    <property type="project" value="InterPro"/>
</dbReference>
<name>A0A158DH46_9BURK</name>
<evidence type="ECO:0000256" key="3">
    <source>
        <dbReference type="ARBA" id="ARBA00022723"/>
    </source>
</evidence>
<evidence type="ECO:0000259" key="7">
    <source>
        <dbReference type="PROSITE" id="PS51007"/>
    </source>
</evidence>
<keyword evidence="4" id="KW-0249">Electron transport</keyword>
<dbReference type="GO" id="GO:0009055">
    <property type="term" value="F:electron transfer activity"/>
    <property type="evidence" value="ECO:0007669"/>
    <property type="project" value="InterPro"/>
</dbReference>
<sequence>MQINSPANRTRMITVCPFRLSIMLTRLPHGCRTRSEVVQLRARHVALVALLGALLFCASRALAQSEPGALIDQQHCMFCHTNDAPFLAPSFQQIANRYRDVPHAQVMLEHKLREGGRPHWGDMAMPSPAERGGPLSPEDAHTLVEWVLRH</sequence>
<keyword evidence="2 6" id="KW-0349">Heme</keyword>
<feature type="binding site" description="covalent" evidence="6">
    <location>
        <position position="76"/>
    </location>
    <ligand>
        <name>heme c</name>
        <dbReference type="ChEBI" id="CHEBI:61717"/>
    </ligand>
</feature>
<dbReference type="STRING" id="1777144.AWB83_05454"/>
<feature type="domain" description="Cytochrome c" evidence="7">
    <location>
        <begin position="63"/>
        <end position="150"/>
    </location>
</feature>
<dbReference type="Pfam" id="PF00034">
    <property type="entry name" value="Cytochrom_C"/>
    <property type="match status" value="1"/>
</dbReference>
<accession>A0A158DH46</accession>
<dbReference type="Gene3D" id="1.10.760.10">
    <property type="entry name" value="Cytochrome c-like domain"/>
    <property type="match status" value="1"/>
</dbReference>
<dbReference type="PROSITE" id="PS51007">
    <property type="entry name" value="CYTC"/>
    <property type="match status" value="1"/>
</dbReference>
<evidence type="ECO:0000256" key="1">
    <source>
        <dbReference type="ARBA" id="ARBA00022448"/>
    </source>
</evidence>
<evidence type="ECO:0000256" key="4">
    <source>
        <dbReference type="ARBA" id="ARBA00022982"/>
    </source>
</evidence>
<evidence type="ECO:0000256" key="5">
    <source>
        <dbReference type="ARBA" id="ARBA00023004"/>
    </source>
</evidence>
<reference evidence="8" key="1">
    <citation type="submission" date="2016-01" db="EMBL/GenBank/DDBJ databases">
        <authorList>
            <person name="Peeters C."/>
        </authorList>
    </citation>
    <scope>NUCLEOTIDE SEQUENCE [LARGE SCALE GENOMIC DNA]</scope>
    <source>
        <strain evidence="8">LMG 29326</strain>
    </source>
</reference>